<dbReference type="InParanoid" id="M4BMU2"/>
<keyword evidence="2" id="KW-1185">Reference proteome</keyword>
<dbReference type="EMBL" id="JH598432">
    <property type="status" value="NOT_ANNOTATED_CDS"/>
    <property type="molecule type" value="Genomic_DNA"/>
</dbReference>
<evidence type="ECO:0000313" key="2">
    <source>
        <dbReference type="Proteomes" id="UP000011713"/>
    </source>
</evidence>
<dbReference type="EnsemblProtists" id="HpaT807729">
    <property type="protein sequence ID" value="HpaP807729"/>
    <property type="gene ID" value="HpaG807729"/>
</dbReference>
<evidence type="ECO:0000313" key="1">
    <source>
        <dbReference type="EnsemblProtists" id="HpaP807729"/>
    </source>
</evidence>
<reference evidence="2" key="1">
    <citation type="journal article" date="2010" name="Science">
        <title>Signatures of adaptation to obligate biotrophy in the Hyaloperonospora arabidopsidis genome.</title>
        <authorList>
            <person name="Baxter L."/>
            <person name="Tripathy S."/>
            <person name="Ishaque N."/>
            <person name="Boot N."/>
            <person name="Cabral A."/>
            <person name="Kemen E."/>
            <person name="Thines M."/>
            <person name="Ah-Fong A."/>
            <person name="Anderson R."/>
            <person name="Badejoko W."/>
            <person name="Bittner-Eddy P."/>
            <person name="Boore J.L."/>
            <person name="Chibucos M.C."/>
            <person name="Coates M."/>
            <person name="Dehal P."/>
            <person name="Delehaunty K."/>
            <person name="Dong S."/>
            <person name="Downton P."/>
            <person name="Dumas B."/>
            <person name="Fabro G."/>
            <person name="Fronick C."/>
            <person name="Fuerstenberg S.I."/>
            <person name="Fulton L."/>
            <person name="Gaulin E."/>
            <person name="Govers F."/>
            <person name="Hughes L."/>
            <person name="Humphray S."/>
            <person name="Jiang R.H."/>
            <person name="Judelson H."/>
            <person name="Kamoun S."/>
            <person name="Kyung K."/>
            <person name="Meijer H."/>
            <person name="Minx P."/>
            <person name="Morris P."/>
            <person name="Nelson J."/>
            <person name="Phuntumart V."/>
            <person name="Qutob D."/>
            <person name="Rehmany A."/>
            <person name="Rougon-Cardoso A."/>
            <person name="Ryden P."/>
            <person name="Torto-Alalibo T."/>
            <person name="Studholme D."/>
            <person name="Wang Y."/>
            <person name="Win J."/>
            <person name="Wood J."/>
            <person name="Clifton S.W."/>
            <person name="Rogers J."/>
            <person name="Van den Ackerveken G."/>
            <person name="Jones J.D."/>
            <person name="McDowell J.M."/>
            <person name="Beynon J."/>
            <person name="Tyler B.M."/>
        </authorList>
    </citation>
    <scope>NUCLEOTIDE SEQUENCE [LARGE SCALE GENOMIC DNA]</scope>
    <source>
        <strain evidence="2">Emoy2</strain>
    </source>
</reference>
<name>M4BMU2_HYAAE</name>
<evidence type="ECO:0008006" key="3">
    <source>
        <dbReference type="Google" id="ProtNLM"/>
    </source>
</evidence>
<proteinExistence type="predicted"/>
<protein>
    <recommendedName>
        <fullName evidence="3">RxLR effector candidate protein</fullName>
    </recommendedName>
</protein>
<organism evidence="1 2">
    <name type="scientific">Hyaloperonospora arabidopsidis (strain Emoy2)</name>
    <name type="common">Downy mildew agent</name>
    <name type="synonym">Peronospora arabidopsidis</name>
    <dbReference type="NCBI Taxonomy" id="559515"/>
    <lineage>
        <taxon>Eukaryota</taxon>
        <taxon>Sar</taxon>
        <taxon>Stramenopiles</taxon>
        <taxon>Oomycota</taxon>
        <taxon>Peronosporomycetes</taxon>
        <taxon>Peronosporales</taxon>
        <taxon>Peronosporaceae</taxon>
        <taxon>Hyaloperonospora</taxon>
    </lineage>
</organism>
<dbReference type="Proteomes" id="UP000011713">
    <property type="component" value="Unassembled WGS sequence"/>
</dbReference>
<sequence>MPTHPPRLLLRIRLFSECDDGLLHRDGDASGIKTSVGITQEALDGNVLRLTPEREPWVLPERLVNELSGDHRIPLFDTRLLNGLDISASNFRAEEDLYLDDFQKHRWYSCNTKKD</sequence>
<dbReference type="VEuPathDB" id="FungiDB:HpaG807729"/>
<accession>M4BMU2</accession>
<dbReference type="HOGENOM" id="CLU_2113651_0_0_1"/>
<dbReference type="AlphaFoldDB" id="M4BMU2"/>
<reference evidence="1" key="2">
    <citation type="submission" date="2015-06" db="UniProtKB">
        <authorList>
            <consortium name="EnsemblProtists"/>
        </authorList>
    </citation>
    <scope>IDENTIFICATION</scope>
    <source>
        <strain evidence="1">Emoy2</strain>
    </source>
</reference>